<comment type="caution">
    <text evidence="2">The sequence shown here is derived from an EMBL/GenBank/DDBJ whole genome shotgun (WGS) entry which is preliminary data.</text>
</comment>
<accession>A0A6L6YFS5</accession>
<keyword evidence="3" id="KW-1185">Reference proteome</keyword>
<dbReference type="RefSeq" id="WP_160334811.1">
    <property type="nucleotide sequence ID" value="NZ_WSRP01000009.1"/>
</dbReference>
<protein>
    <recommendedName>
        <fullName evidence="1">Peptidase S74 domain-containing protein</fullName>
    </recommendedName>
</protein>
<dbReference type="PROSITE" id="PS51688">
    <property type="entry name" value="ICA"/>
    <property type="match status" value="1"/>
</dbReference>
<evidence type="ECO:0000259" key="1">
    <source>
        <dbReference type="PROSITE" id="PS51688"/>
    </source>
</evidence>
<proteinExistence type="predicted"/>
<name>A0A6L6YFS5_9BURK</name>
<dbReference type="Pfam" id="PF21446">
    <property type="entry name" value="Gp34_trimer"/>
    <property type="match status" value="1"/>
</dbReference>
<evidence type="ECO:0000313" key="2">
    <source>
        <dbReference type="EMBL" id="MVX56377.1"/>
    </source>
</evidence>
<dbReference type="EMBL" id="WSRP01000009">
    <property type="protein sequence ID" value="MVX56377.1"/>
    <property type="molecule type" value="Genomic_DNA"/>
</dbReference>
<sequence length="487" mass="53133">MAKQTKAQIKTAIRNVLDKVAVGSEGGSLSGSLIIEGEDNFIKAPNIIVGENKITDLLDTKVNVDDDQVINGKRVFTGKIEVFSNAINISNKNVIKGVTPASNQYQSITFNAGNNRAIDTELNSGSYDTRMAILEHQTMADGSVDFHMGCYRNVADSRDANLLRIGFDASGVPFASCCTPVASSNSGAIATTQWVTAKADNYLPLSGGKTITGTLTVNGITTINNEMRVGGSVTNQLRLIYNNKAVICRNDGANFYLMTTNTDDALGGYNDLRPLFFNLSNGTVTMGHGLRLNAGQITKASTSTSWCKGRDTALLRITDGEHYCPILSMKCNTGSWEVGSSGSANGSNLSFSFISDANYNSNTNTQTFNHRFDQNGDFIVHRDIRASGGWVYGNSFRVNSDRRLKKDIQDVDYELPNASLKTFKFKNDIKEKTHIGYIAQDIKTQTPQFVDTDENGMLSLDESALLMTAIHEINRLKARIAELEKKL</sequence>
<evidence type="ECO:0000313" key="3">
    <source>
        <dbReference type="Proteomes" id="UP000472580"/>
    </source>
</evidence>
<dbReference type="Proteomes" id="UP000472580">
    <property type="component" value="Unassembled WGS sequence"/>
</dbReference>
<dbReference type="InterPro" id="IPR048390">
    <property type="entry name" value="Gp34_trimer"/>
</dbReference>
<gene>
    <name evidence="2" type="ORF">E5987_04035</name>
</gene>
<feature type="domain" description="Peptidase S74" evidence="1">
    <location>
        <begin position="400"/>
        <end position="487"/>
    </location>
</feature>
<dbReference type="InterPro" id="IPR030392">
    <property type="entry name" value="S74_ICA"/>
</dbReference>
<dbReference type="OrthoDB" id="8613813at2"/>
<dbReference type="Pfam" id="PF13884">
    <property type="entry name" value="Peptidase_S74"/>
    <property type="match status" value="1"/>
</dbReference>
<reference evidence="2 3" key="1">
    <citation type="submission" date="2019-12" db="EMBL/GenBank/DDBJ databases">
        <title>Microbes associate with the intestines of laboratory mice.</title>
        <authorList>
            <person name="Navarre W."/>
            <person name="Wong E."/>
        </authorList>
    </citation>
    <scope>NUCLEOTIDE SEQUENCE [LARGE SCALE GENOMIC DNA]</scope>
    <source>
        <strain evidence="2 3">NM82_D38</strain>
    </source>
</reference>
<dbReference type="AlphaFoldDB" id="A0A6L6YFS5"/>
<organism evidence="2 3">
    <name type="scientific">Parasutterella muris</name>
    <dbReference type="NCBI Taxonomy" id="2565572"/>
    <lineage>
        <taxon>Bacteria</taxon>
        <taxon>Pseudomonadati</taxon>
        <taxon>Pseudomonadota</taxon>
        <taxon>Betaproteobacteria</taxon>
        <taxon>Burkholderiales</taxon>
        <taxon>Sutterellaceae</taxon>
        <taxon>Parasutterella</taxon>
    </lineage>
</organism>